<organism evidence="3 4">
    <name type="scientific">Vitis vinifera</name>
    <name type="common">Grape</name>
    <dbReference type="NCBI Taxonomy" id="29760"/>
    <lineage>
        <taxon>Eukaryota</taxon>
        <taxon>Viridiplantae</taxon>
        <taxon>Streptophyta</taxon>
        <taxon>Embryophyta</taxon>
        <taxon>Tracheophyta</taxon>
        <taxon>Spermatophyta</taxon>
        <taxon>Magnoliopsida</taxon>
        <taxon>eudicotyledons</taxon>
        <taxon>Gunneridae</taxon>
        <taxon>Pentapetalae</taxon>
        <taxon>rosids</taxon>
        <taxon>Vitales</taxon>
        <taxon>Vitaceae</taxon>
        <taxon>Viteae</taxon>
        <taxon>Vitis</taxon>
    </lineage>
</organism>
<dbReference type="Pfam" id="PF03732">
    <property type="entry name" value="Retrotrans_gag"/>
    <property type="match status" value="1"/>
</dbReference>
<proteinExistence type="predicted"/>
<dbReference type="AlphaFoldDB" id="A0A438DN04"/>
<protein>
    <recommendedName>
        <fullName evidence="2">Retrotransposon gag domain-containing protein</fullName>
    </recommendedName>
</protein>
<dbReference type="InterPro" id="IPR005162">
    <property type="entry name" value="Retrotrans_gag_dom"/>
</dbReference>
<accession>A0A438DN04</accession>
<evidence type="ECO:0000256" key="1">
    <source>
        <dbReference type="SAM" id="MobiDB-lite"/>
    </source>
</evidence>
<dbReference type="PANTHER" id="PTHR33223:SF8">
    <property type="entry name" value="OS04G0172440 PROTEIN"/>
    <property type="match status" value="1"/>
</dbReference>
<reference evidence="3 4" key="1">
    <citation type="journal article" date="2018" name="PLoS Genet.">
        <title>Population sequencing reveals clonal diversity and ancestral inbreeding in the grapevine cultivar Chardonnay.</title>
        <authorList>
            <person name="Roach M.J."/>
            <person name="Johnson D.L."/>
            <person name="Bohlmann J."/>
            <person name="van Vuuren H.J."/>
            <person name="Jones S.J."/>
            <person name="Pretorius I.S."/>
            <person name="Schmidt S.A."/>
            <person name="Borneman A.R."/>
        </authorList>
    </citation>
    <scope>NUCLEOTIDE SEQUENCE [LARGE SCALE GENOMIC DNA]</scope>
    <source>
        <strain evidence="4">cv. Chardonnay</strain>
        <tissue evidence="3">Leaf</tissue>
    </source>
</reference>
<name>A0A438DN04_VITVI</name>
<sequence length="511" mass="57115">MCRGDDHLAWKRPVSLEACRGLRTAGGAFVFLSWLDPPLHLVVTHLMLRGYVHDHLMLALYTYHGPGSQFRSRLSLESHSWRRVRGRLIRADSYPSSDSSVEMSDELASTLTSIQEFMAGTAQTRPPGVSLSTPFHLADHYETIPPPTVTVPPLMVPTIGDTRLAEQGGQDGIPAASLPAKFRMPDIERYSGIGCPKIHLRLYSTVMRAHGIDDAQLVALFPMSLSGAAQRWFASVEPSRLRTWEDVAREFLTQFAFSADIDVSRRELEATRQRPEESISSFVTRWRAKVAGMIDRPKEQDQIDMVLRNLQPRFARRLVGIPFQDLRSLVHATFSVEVAMARGLWTDTISSPDSKGKKLIGPFSRSGEVGAISYQHQRPAHHSLYRPPTVRAHFPHPQCQYQLDYAQEPYIAQTSMQPRPPHPRAATHPPPRPYTQRPPRQFTPLGMTLTRAFEKLRDAGIPGHDTEHCSALHHAIQDLIDSGMVDLARPSVTTNPMPAHSTHAAPPPPGL</sequence>
<feature type="domain" description="Retrotransposon gag" evidence="2">
    <location>
        <begin position="220"/>
        <end position="310"/>
    </location>
</feature>
<evidence type="ECO:0000313" key="3">
    <source>
        <dbReference type="EMBL" id="RVW36827.1"/>
    </source>
</evidence>
<dbReference type="EMBL" id="QGNW01001557">
    <property type="protein sequence ID" value="RVW36827.1"/>
    <property type="molecule type" value="Genomic_DNA"/>
</dbReference>
<evidence type="ECO:0000313" key="4">
    <source>
        <dbReference type="Proteomes" id="UP000288805"/>
    </source>
</evidence>
<feature type="region of interest" description="Disordered" evidence="1">
    <location>
        <begin position="490"/>
        <end position="511"/>
    </location>
</feature>
<gene>
    <name evidence="3" type="ORF">CK203_098095</name>
</gene>
<feature type="region of interest" description="Disordered" evidence="1">
    <location>
        <begin position="414"/>
        <end position="443"/>
    </location>
</feature>
<dbReference type="PANTHER" id="PTHR33223">
    <property type="entry name" value="CCHC-TYPE DOMAIN-CONTAINING PROTEIN"/>
    <property type="match status" value="1"/>
</dbReference>
<dbReference type="Proteomes" id="UP000288805">
    <property type="component" value="Unassembled WGS sequence"/>
</dbReference>
<evidence type="ECO:0000259" key="2">
    <source>
        <dbReference type="Pfam" id="PF03732"/>
    </source>
</evidence>
<comment type="caution">
    <text evidence="3">The sequence shown here is derived from an EMBL/GenBank/DDBJ whole genome shotgun (WGS) entry which is preliminary data.</text>
</comment>
<feature type="compositionally biased region" description="Low complexity" evidence="1">
    <location>
        <begin position="434"/>
        <end position="443"/>
    </location>
</feature>